<accession>X1DHE4</accession>
<organism evidence="1">
    <name type="scientific">marine sediment metagenome</name>
    <dbReference type="NCBI Taxonomy" id="412755"/>
    <lineage>
        <taxon>unclassified sequences</taxon>
        <taxon>metagenomes</taxon>
        <taxon>ecological metagenomes</taxon>
    </lineage>
</organism>
<proteinExistence type="predicted"/>
<sequence length="95" mass="11388">MNVVDLTLQHTTPDDLNVMIAKFNTSYDAFMEKNYRFFITNSARRKVDTFRIEQEALLAGIDNQYYKDYVRYSIALMDLTTHGKEYVYQHYLKDR</sequence>
<feature type="non-terminal residue" evidence="1">
    <location>
        <position position="95"/>
    </location>
</feature>
<dbReference type="EMBL" id="BART01025028">
    <property type="protein sequence ID" value="GAG95851.1"/>
    <property type="molecule type" value="Genomic_DNA"/>
</dbReference>
<reference evidence="1" key="1">
    <citation type="journal article" date="2014" name="Front. Microbiol.">
        <title>High frequency of phylogenetically diverse reductive dehalogenase-homologous genes in deep subseafloor sedimentary metagenomes.</title>
        <authorList>
            <person name="Kawai M."/>
            <person name="Futagami T."/>
            <person name="Toyoda A."/>
            <person name="Takaki Y."/>
            <person name="Nishi S."/>
            <person name="Hori S."/>
            <person name="Arai W."/>
            <person name="Tsubouchi T."/>
            <person name="Morono Y."/>
            <person name="Uchiyama I."/>
            <person name="Ito T."/>
            <person name="Fujiyama A."/>
            <person name="Inagaki F."/>
            <person name="Takami H."/>
        </authorList>
    </citation>
    <scope>NUCLEOTIDE SEQUENCE</scope>
    <source>
        <strain evidence="1">Expedition CK06-06</strain>
    </source>
</reference>
<dbReference type="AlphaFoldDB" id="X1DHE4"/>
<name>X1DHE4_9ZZZZ</name>
<gene>
    <name evidence="1" type="ORF">S01H4_45022</name>
</gene>
<comment type="caution">
    <text evidence="1">The sequence shown here is derived from an EMBL/GenBank/DDBJ whole genome shotgun (WGS) entry which is preliminary data.</text>
</comment>
<protein>
    <submittedName>
        <fullName evidence="1">Uncharacterized protein</fullName>
    </submittedName>
</protein>
<evidence type="ECO:0000313" key="1">
    <source>
        <dbReference type="EMBL" id="GAG95851.1"/>
    </source>
</evidence>